<dbReference type="EMBL" id="FQXP01000003">
    <property type="protein sequence ID" value="SHH48143.1"/>
    <property type="molecule type" value="Genomic_DNA"/>
</dbReference>
<gene>
    <name evidence="2" type="ORF">SAMN02745196_00511</name>
</gene>
<evidence type="ECO:0000313" key="2">
    <source>
        <dbReference type="EMBL" id="SHH48143.1"/>
    </source>
</evidence>
<dbReference type="AlphaFoldDB" id="A0A1M5TCR5"/>
<dbReference type="NCBIfam" id="TIGR02528">
    <property type="entry name" value="EutP"/>
    <property type="match status" value="1"/>
</dbReference>
<sequence length="142" mass="15909">MKKVMFIGRTGTGKTTLTQALNNEKIEYKKTQSLEFSDFIIDTPGEYIENKAYYNALIVTSADADIIALLQDATTEQSIFPPGFGSIFAKPVIGIVTKVNKVSDENELEKSKEFLKTATCEKIFLVDSLENKGIEELREFLK</sequence>
<evidence type="ECO:0000313" key="3">
    <source>
        <dbReference type="Proteomes" id="UP000184526"/>
    </source>
</evidence>
<dbReference type="Pfam" id="PF10662">
    <property type="entry name" value="PduV-EutP"/>
    <property type="match status" value="1"/>
</dbReference>
<dbReference type="RefSeq" id="WP_072829735.1">
    <property type="nucleotide sequence ID" value="NZ_FQXP01000003.1"/>
</dbReference>
<dbReference type="PANTHER" id="PTHR40453:SF1">
    <property type="entry name" value="PROTEIN YOEF"/>
    <property type="match status" value="1"/>
</dbReference>
<name>A0A1M5TCR5_9CLOT</name>
<dbReference type="PIRSF" id="PIRSF036409">
    <property type="entry name" value="EutP_PduV"/>
    <property type="match status" value="1"/>
</dbReference>
<dbReference type="InterPro" id="IPR012381">
    <property type="entry name" value="EutP_PduV"/>
</dbReference>
<dbReference type="GO" id="GO:0006576">
    <property type="term" value="P:biogenic amine metabolic process"/>
    <property type="evidence" value="ECO:0007669"/>
    <property type="project" value="InterPro"/>
</dbReference>
<reference evidence="2 3" key="1">
    <citation type="submission" date="2016-11" db="EMBL/GenBank/DDBJ databases">
        <authorList>
            <person name="Jaros S."/>
            <person name="Januszkiewicz K."/>
            <person name="Wedrychowicz H."/>
        </authorList>
    </citation>
    <scope>NUCLEOTIDE SEQUENCE [LARGE SCALE GENOMIC DNA]</scope>
    <source>
        <strain evidence="2 3">DSM 3089</strain>
    </source>
</reference>
<comment type="similarity">
    <text evidence="1">Belongs to the EutP/PduV family.</text>
</comment>
<dbReference type="Proteomes" id="UP000184526">
    <property type="component" value="Unassembled WGS sequence"/>
</dbReference>
<dbReference type="STRING" id="1121306.SAMN02745196_00511"/>
<dbReference type="OrthoDB" id="6179at2"/>
<dbReference type="PANTHER" id="PTHR40453">
    <property type="entry name" value="PROTEIN YOEF"/>
    <property type="match status" value="1"/>
</dbReference>
<dbReference type="Gene3D" id="3.40.50.300">
    <property type="entry name" value="P-loop containing nucleotide triphosphate hydrolases"/>
    <property type="match status" value="1"/>
</dbReference>
<dbReference type="GO" id="GO:0005524">
    <property type="term" value="F:ATP binding"/>
    <property type="evidence" value="ECO:0007669"/>
    <property type="project" value="UniProtKB-UniRule"/>
</dbReference>
<proteinExistence type="inferred from homology"/>
<dbReference type="InterPro" id="IPR027417">
    <property type="entry name" value="P-loop_NTPase"/>
</dbReference>
<protein>
    <submittedName>
        <fullName evidence="2">Ethanolamine utilization protein EutP</fullName>
    </submittedName>
</protein>
<dbReference type="SUPFAM" id="SSF52540">
    <property type="entry name" value="P-loop containing nucleoside triphosphate hydrolases"/>
    <property type="match status" value="1"/>
</dbReference>
<accession>A0A1M5TCR5</accession>
<organism evidence="2 3">
    <name type="scientific">Clostridium collagenovorans DSM 3089</name>
    <dbReference type="NCBI Taxonomy" id="1121306"/>
    <lineage>
        <taxon>Bacteria</taxon>
        <taxon>Bacillati</taxon>
        <taxon>Bacillota</taxon>
        <taxon>Clostridia</taxon>
        <taxon>Eubacteriales</taxon>
        <taxon>Clostridiaceae</taxon>
        <taxon>Clostridium</taxon>
    </lineage>
</organism>
<keyword evidence="3" id="KW-1185">Reference proteome</keyword>
<evidence type="ECO:0000256" key="1">
    <source>
        <dbReference type="PIRNR" id="PIRNR036409"/>
    </source>
</evidence>
<keyword evidence="1" id="KW-0547">Nucleotide-binding</keyword>